<gene>
    <name evidence="1" type="ORF">CSAL01_10696</name>
</gene>
<dbReference type="STRING" id="1209931.A0A135V4A6"/>
<dbReference type="AlphaFoldDB" id="A0A135V4A6"/>
<feature type="non-terminal residue" evidence="1">
    <location>
        <position position="120"/>
    </location>
</feature>
<accession>A0A135V4A6</accession>
<dbReference type="EMBL" id="JFFI01000492">
    <property type="protein sequence ID" value="KXH67357.1"/>
    <property type="molecule type" value="Genomic_DNA"/>
</dbReference>
<dbReference type="Pfam" id="PF11735">
    <property type="entry name" value="CAP59_mtransfer"/>
    <property type="match status" value="1"/>
</dbReference>
<comment type="caution">
    <text evidence="1">The sequence shown here is derived from an EMBL/GenBank/DDBJ whole genome shotgun (WGS) entry which is preliminary data.</text>
</comment>
<dbReference type="Proteomes" id="UP000070121">
    <property type="component" value="Unassembled WGS sequence"/>
</dbReference>
<dbReference type="InterPro" id="IPR021047">
    <property type="entry name" value="Mannosyltransferase_CMT1"/>
</dbReference>
<evidence type="ECO:0000313" key="1">
    <source>
        <dbReference type="EMBL" id="KXH67357.1"/>
    </source>
</evidence>
<protein>
    <submittedName>
        <fullName evidence="1">Uncharacterized protein</fullName>
    </submittedName>
</protein>
<dbReference type="OrthoDB" id="262547at2759"/>
<proteinExistence type="predicted"/>
<dbReference type="PANTHER" id="PTHR34144">
    <property type="entry name" value="CHROMOSOME 8, WHOLE GENOME SHOTGUN SEQUENCE"/>
    <property type="match status" value="1"/>
</dbReference>
<dbReference type="PANTHER" id="PTHR34144:SF7">
    <property type="entry name" value="EXPORT PROTEIN (CAP59), PUTATIVE (AFU_ORTHOLOGUE AFUA_7G05020)-RELATED"/>
    <property type="match status" value="1"/>
</dbReference>
<reference evidence="1 2" key="1">
    <citation type="submission" date="2014-02" db="EMBL/GenBank/DDBJ databases">
        <title>The genome sequence of Colletotrichum salicis CBS 607.94.</title>
        <authorList>
            <person name="Baroncelli R."/>
            <person name="Thon M.R."/>
        </authorList>
    </citation>
    <scope>NUCLEOTIDE SEQUENCE [LARGE SCALE GENOMIC DNA]</scope>
    <source>
        <strain evidence="1 2">CBS 607.94</strain>
    </source>
</reference>
<evidence type="ECO:0000313" key="2">
    <source>
        <dbReference type="Proteomes" id="UP000070121"/>
    </source>
</evidence>
<keyword evidence="2" id="KW-1185">Reference proteome</keyword>
<sequence length="120" mass="13777">MGLLNGLRLSARRLLRSRTFRNIALLLTLYILLDALRYQRRITSAPRHDPTRPRRAERVYIAGMHYNDASLVRTHWNKAVLDLVEALGRDNVYVSVYESGSWDDTKAALRELDGVLGKRG</sequence>
<organism evidence="1 2">
    <name type="scientific">Colletotrichum salicis</name>
    <dbReference type="NCBI Taxonomy" id="1209931"/>
    <lineage>
        <taxon>Eukaryota</taxon>
        <taxon>Fungi</taxon>
        <taxon>Dikarya</taxon>
        <taxon>Ascomycota</taxon>
        <taxon>Pezizomycotina</taxon>
        <taxon>Sordariomycetes</taxon>
        <taxon>Hypocreomycetidae</taxon>
        <taxon>Glomerellales</taxon>
        <taxon>Glomerellaceae</taxon>
        <taxon>Colletotrichum</taxon>
        <taxon>Colletotrichum acutatum species complex</taxon>
    </lineage>
</organism>
<name>A0A135V4A6_9PEZI</name>